<sequence>MNLSMLFFCTLLLIFVLVFFRSLLFFYKNFAPLSRKRYSEIYEEIERIRERLGINKPVYLKVNSSRLSESYLTNGYVIGRNVILTNTLIKAWNKHPHIVRGILAHEMVHIKYKDNRYRGYHGLLKDLGSKTKTALILQRLEQT</sequence>
<evidence type="ECO:0000256" key="1">
    <source>
        <dbReference type="ARBA" id="ARBA00022670"/>
    </source>
</evidence>
<dbReference type="EMBL" id="JARTFS010000024">
    <property type="protein sequence ID" value="MED4404090.1"/>
    <property type="molecule type" value="Genomic_DNA"/>
</dbReference>
<comment type="similarity">
    <text evidence="6">Belongs to the peptidase M48 family.</text>
</comment>
<keyword evidence="7" id="KW-1133">Transmembrane helix</keyword>
<evidence type="ECO:0000259" key="8">
    <source>
        <dbReference type="Pfam" id="PF01435"/>
    </source>
</evidence>
<keyword evidence="1 6" id="KW-0645">Protease</keyword>
<evidence type="ECO:0000256" key="2">
    <source>
        <dbReference type="ARBA" id="ARBA00022723"/>
    </source>
</evidence>
<feature type="transmembrane region" description="Helical" evidence="7">
    <location>
        <begin position="6"/>
        <end position="27"/>
    </location>
</feature>
<gene>
    <name evidence="9" type="ORF">P9271_22650</name>
</gene>
<keyword evidence="5 6" id="KW-0482">Metalloprotease</keyword>
<accession>A0ABU6P413</accession>
<organism evidence="9 10">
    <name type="scientific">Metabacillus fastidiosus</name>
    <dbReference type="NCBI Taxonomy" id="1458"/>
    <lineage>
        <taxon>Bacteria</taxon>
        <taxon>Bacillati</taxon>
        <taxon>Bacillota</taxon>
        <taxon>Bacilli</taxon>
        <taxon>Bacillales</taxon>
        <taxon>Bacillaceae</taxon>
        <taxon>Metabacillus</taxon>
    </lineage>
</organism>
<name>A0ABU6P413_9BACI</name>
<dbReference type="Proteomes" id="UP001342826">
    <property type="component" value="Unassembled WGS sequence"/>
</dbReference>
<evidence type="ECO:0000313" key="9">
    <source>
        <dbReference type="EMBL" id="MED4404090.1"/>
    </source>
</evidence>
<dbReference type="Gene3D" id="3.30.2010.10">
    <property type="entry name" value="Metalloproteases ('zincins'), catalytic domain"/>
    <property type="match status" value="1"/>
</dbReference>
<keyword evidence="10" id="KW-1185">Reference proteome</keyword>
<keyword evidence="7" id="KW-0812">Transmembrane</keyword>
<evidence type="ECO:0000313" key="10">
    <source>
        <dbReference type="Proteomes" id="UP001342826"/>
    </source>
</evidence>
<dbReference type="GeneID" id="301141004"/>
<keyword evidence="7" id="KW-0472">Membrane</keyword>
<proteinExistence type="inferred from homology"/>
<evidence type="ECO:0000256" key="7">
    <source>
        <dbReference type="SAM" id="Phobius"/>
    </source>
</evidence>
<evidence type="ECO:0000256" key="5">
    <source>
        <dbReference type="ARBA" id="ARBA00023049"/>
    </source>
</evidence>
<protein>
    <submittedName>
        <fullName evidence="9">M48 family metalloprotease</fullName>
        <ecNumber evidence="9">3.4.24.-</ecNumber>
    </submittedName>
</protein>
<dbReference type="EC" id="3.4.24.-" evidence="9"/>
<feature type="domain" description="Peptidase M48" evidence="8">
    <location>
        <begin position="39"/>
        <end position="121"/>
    </location>
</feature>
<evidence type="ECO:0000256" key="4">
    <source>
        <dbReference type="ARBA" id="ARBA00022833"/>
    </source>
</evidence>
<evidence type="ECO:0000256" key="6">
    <source>
        <dbReference type="RuleBase" id="RU003983"/>
    </source>
</evidence>
<keyword evidence="3 6" id="KW-0378">Hydrolase</keyword>
<dbReference type="InterPro" id="IPR001915">
    <property type="entry name" value="Peptidase_M48"/>
</dbReference>
<keyword evidence="4 6" id="KW-0862">Zinc</keyword>
<dbReference type="RefSeq" id="WP_066228996.1">
    <property type="nucleotide sequence ID" value="NZ_JARTFS010000024.1"/>
</dbReference>
<keyword evidence="2" id="KW-0479">Metal-binding</keyword>
<dbReference type="Pfam" id="PF01435">
    <property type="entry name" value="Peptidase_M48"/>
    <property type="match status" value="1"/>
</dbReference>
<dbReference type="GO" id="GO:0008237">
    <property type="term" value="F:metallopeptidase activity"/>
    <property type="evidence" value="ECO:0007669"/>
    <property type="project" value="UniProtKB-KW"/>
</dbReference>
<comment type="cofactor">
    <cofactor evidence="6">
        <name>Zn(2+)</name>
        <dbReference type="ChEBI" id="CHEBI:29105"/>
    </cofactor>
    <text evidence="6">Binds 1 zinc ion per subunit.</text>
</comment>
<comment type="caution">
    <text evidence="9">The sequence shown here is derived from an EMBL/GenBank/DDBJ whole genome shotgun (WGS) entry which is preliminary data.</text>
</comment>
<evidence type="ECO:0000256" key="3">
    <source>
        <dbReference type="ARBA" id="ARBA00022801"/>
    </source>
</evidence>
<reference evidence="9 10" key="1">
    <citation type="submission" date="2023-03" db="EMBL/GenBank/DDBJ databases">
        <title>Bacillus Genome Sequencing.</title>
        <authorList>
            <person name="Dunlap C."/>
        </authorList>
    </citation>
    <scope>NUCLEOTIDE SEQUENCE [LARGE SCALE GENOMIC DNA]</scope>
    <source>
        <strain evidence="9 10">NRS-1717</strain>
    </source>
</reference>